<evidence type="ECO:0000256" key="7">
    <source>
        <dbReference type="ARBA" id="ARBA00022833"/>
    </source>
</evidence>
<dbReference type="AlphaFoldDB" id="A0A3S3S3S4"/>
<protein>
    <recommendedName>
        <fullName evidence="11">RING-CH-type domain-containing protein</fullName>
    </recommendedName>
</protein>
<dbReference type="PANTHER" id="PTHR46065">
    <property type="entry name" value="E3 UBIQUITIN-PROTEIN LIGASE MARCH 2/3 FAMILY MEMBER"/>
    <property type="match status" value="1"/>
</dbReference>
<sequence>MTIEHYACCAFCLKGDKAVEQKLFKLCNCAGSNSFTHEQCLNSYIQTTGIGCCPMCGFQFKVNYLSKNFLNWIQEEPEELYDFYAVIIICAMVGYIINIGTWYIYSNAAYSVITLLSFAFGLIAFLGKRVQVYYKWKNEHSKIQVEFESKILTPN</sequence>
<evidence type="ECO:0000256" key="8">
    <source>
        <dbReference type="ARBA" id="ARBA00022989"/>
    </source>
</evidence>
<evidence type="ECO:0000256" key="6">
    <source>
        <dbReference type="ARBA" id="ARBA00022786"/>
    </source>
</evidence>
<keyword evidence="6" id="KW-0833">Ubl conjugation pathway</keyword>
<feature type="transmembrane region" description="Helical" evidence="10">
    <location>
        <begin position="109"/>
        <end position="127"/>
    </location>
</feature>
<evidence type="ECO:0000256" key="2">
    <source>
        <dbReference type="ARBA" id="ARBA00022679"/>
    </source>
</evidence>
<evidence type="ECO:0000256" key="5">
    <source>
        <dbReference type="ARBA" id="ARBA00022771"/>
    </source>
</evidence>
<keyword evidence="8 10" id="KW-1133">Transmembrane helix</keyword>
<keyword evidence="4" id="KW-0479">Metal-binding</keyword>
<dbReference type="GO" id="GO:0004842">
    <property type="term" value="F:ubiquitin-protein transferase activity"/>
    <property type="evidence" value="ECO:0007669"/>
    <property type="project" value="TreeGrafter"/>
</dbReference>
<evidence type="ECO:0000256" key="4">
    <source>
        <dbReference type="ARBA" id="ARBA00022723"/>
    </source>
</evidence>
<dbReference type="InterPro" id="IPR013083">
    <property type="entry name" value="Znf_RING/FYVE/PHD"/>
</dbReference>
<dbReference type="InterPro" id="IPR011016">
    <property type="entry name" value="Znf_RING-CH"/>
</dbReference>
<evidence type="ECO:0000256" key="1">
    <source>
        <dbReference type="ARBA" id="ARBA00004141"/>
    </source>
</evidence>
<reference evidence="12 13" key="1">
    <citation type="journal article" date="2018" name="Gigascience">
        <title>Genomes of trombidid mites reveal novel predicted allergens and laterally-transferred genes associated with secondary metabolism.</title>
        <authorList>
            <person name="Dong X."/>
            <person name="Chaisiri K."/>
            <person name="Xia D."/>
            <person name="Armstrong S.D."/>
            <person name="Fang Y."/>
            <person name="Donnelly M.J."/>
            <person name="Kadowaki T."/>
            <person name="McGarry J.W."/>
            <person name="Darby A.C."/>
            <person name="Makepeace B.L."/>
        </authorList>
    </citation>
    <scope>NUCLEOTIDE SEQUENCE [LARGE SCALE GENOMIC DNA]</scope>
    <source>
        <strain evidence="12">UoL-WK</strain>
    </source>
</reference>
<dbReference type="SMART" id="SM00744">
    <property type="entry name" value="RINGv"/>
    <property type="match status" value="1"/>
</dbReference>
<feature type="transmembrane region" description="Helical" evidence="10">
    <location>
        <begin position="83"/>
        <end position="103"/>
    </location>
</feature>
<dbReference type="PANTHER" id="PTHR46065:SF3">
    <property type="entry name" value="FI20425P1"/>
    <property type="match status" value="1"/>
</dbReference>
<comment type="subcellular location">
    <subcellularLocation>
        <location evidence="1">Membrane</location>
        <topology evidence="1">Multi-pass membrane protein</topology>
    </subcellularLocation>
</comment>
<dbReference type="OrthoDB" id="273089at2759"/>
<evidence type="ECO:0000256" key="9">
    <source>
        <dbReference type="ARBA" id="ARBA00023136"/>
    </source>
</evidence>
<dbReference type="Gene3D" id="3.30.40.10">
    <property type="entry name" value="Zinc/RING finger domain, C3HC4 (zinc finger)"/>
    <property type="match status" value="1"/>
</dbReference>
<keyword evidence="7" id="KW-0862">Zinc</keyword>
<dbReference type="GO" id="GO:0016020">
    <property type="term" value="C:membrane"/>
    <property type="evidence" value="ECO:0007669"/>
    <property type="project" value="UniProtKB-SubCell"/>
</dbReference>
<keyword evidence="13" id="KW-1185">Reference proteome</keyword>
<keyword evidence="3 10" id="KW-0812">Transmembrane</keyword>
<dbReference type="GO" id="GO:0008270">
    <property type="term" value="F:zinc ion binding"/>
    <property type="evidence" value="ECO:0007669"/>
    <property type="project" value="UniProtKB-KW"/>
</dbReference>
<dbReference type="EMBL" id="NCKU01002266">
    <property type="protein sequence ID" value="RWS09976.1"/>
    <property type="molecule type" value="Genomic_DNA"/>
</dbReference>
<dbReference type="GO" id="GO:0016567">
    <property type="term" value="P:protein ubiquitination"/>
    <property type="evidence" value="ECO:0007669"/>
    <property type="project" value="TreeGrafter"/>
</dbReference>
<dbReference type="PROSITE" id="PS51292">
    <property type="entry name" value="ZF_RING_CH"/>
    <property type="match status" value="1"/>
</dbReference>
<dbReference type="Pfam" id="PF12906">
    <property type="entry name" value="RINGv"/>
    <property type="match status" value="1"/>
</dbReference>
<keyword evidence="9 10" id="KW-0472">Membrane</keyword>
<feature type="domain" description="RING-CH-type" evidence="11">
    <location>
        <begin position="1"/>
        <end position="63"/>
    </location>
</feature>
<organism evidence="12 13">
    <name type="scientific">Dinothrombium tinctorium</name>
    <dbReference type="NCBI Taxonomy" id="1965070"/>
    <lineage>
        <taxon>Eukaryota</taxon>
        <taxon>Metazoa</taxon>
        <taxon>Ecdysozoa</taxon>
        <taxon>Arthropoda</taxon>
        <taxon>Chelicerata</taxon>
        <taxon>Arachnida</taxon>
        <taxon>Acari</taxon>
        <taxon>Acariformes</taxon>
        <taxon>Trombidiformes</taxon>
        <taxon>Prostigmata</taxon>
        <taxon>Anystina</taxon>
        <taxon>Parasitengona</taxon>
        <taxon>Trombidioidea</taxon>
        <taxon>Trombidiidae</taxon>
        <taxon>Dinothrombium</taxon>
    </lineage>
</organism>
<keyword evidence="5" id="KW-0863">Zinc-finger</keyword>
<accession>A0A3S3S3S4</accession>
<evidence type="ECO:0000259" key="11">
    <source>
        <dbReference type="PROSITE" id="PS51292"/>
    </source>
</evidence>
<dbReference type="Proteomes" id="UP000285301">
    <property type="component" value="Unassembled WGS sequence"/>
</dbReference>
<proteinExistence type="predicted"/>
<evidence type="ECO:0000313" key="13">
    <source>
        <dbReference type="Proteomes" id="UP000285301"/>
    </source>
</evidence>
<comment type="caution">
    <text evidence="12">The sequence shown here is derived from an EMBL/GenBank/DDBJ whole genome shotgun (WGS) entry which is preliminary data.</text>
</comment>
<evidence type="ECO:0000313" key="12">
    <source>
        <dbReference type="EMBL" id="RWS09976.1"/>
    </source>
</evidence>
<dbReference type="SUPFAM" id="SSF57850">
    <property type="entry name" value="RING/U-box"/>
    <property type="match status" value="1"/>
</dbReference>
<evidence type="ECO:0000256" key="10">
    <source>
        <dbReference type="SAM" id="Phobius"/>
    </source>
</evidence>
<name>A0A3S3S3S4_9ACAR</name>
<keyword evidence="2" id="KW-0808">Transferase</keyword>
<evidence type="ECO:0000256" key="3">
    <source>
        <dbReference type="ARBA" id="ARBA00022692"/>
    </source>
</evidence>
<gene>
    <name evidence="12" type="ORF">B4U79_18098</name>
</gene>